<protein>
    <recommendedName>
        <fullName evidence="2">MobA/VirD2-like nuclease domain-containing protein</fullName>
    </recommendedName>
</protein>
<dbReference type="EMBL" id="BLMI01000080">
    <property type="protein sequence ID" value="GFI40731.1"/>
    <property type="molecule type" value="Genomic_DNA"/>
</dbReference>
<feature type="region of interest" description="Disordered" evidence="1">
    <location>
        <begin position="438"/>
        <end position="457"/>
    </location>
</feature>
<evidence type="ECO:0000313" key="4">
    <source>
        <dbReference type="Proteomes" id="UP000490821"/>
    </source>
</evidence>
<proteinExistence type="predicted"/>
<dbReference type="AlphaFoldDB" id="A0A829Z8M9"/>
<dbReference type="Proteomes" id="UP000490821">
    <property type="component" value="Unassembled WGS sequence"/>
</dbReference>
<sequence>MATTAIWDVKDNLKRVLDYCANPNKTTNIDFSEYAYQGLNNVLEYTAQDIKTEKQMYVSCLNCEPETASSEMISTKIRFQKEDGILAFHAYQSFAPNEVSAETAHQIGIEFAQAMWGNRFEVQISTHVDKEHFHNHFVINSVSFVDGKRYKDNKANYRLMRNLSDNLCRKYDLSVIKKPRGSSLHYAEWQANKKHKPTERSLICDDIDFAISQSMTYTQFLNKLKEMGYKVKTNVKYTAVCPPSKNNYFRLYKLKSDGSYDEEHIKARILENKTVRYESLQPTVSCKKFVLKGDLSKQHKLTGFRALYFKYMYMMGILPQNRASNKRVHFLLREDLRYMDQISKETTLLCKQKIDTIEQLDYKESITKYQLDSYIKERRCIYNKIRRCRNPETKKLLQKDVVSLSADIKRLRKEVVLYEGIRNRSGLMKDKLHKIYKQEHQQEQKKSFKKEEKMKGA</sequence>
<comment type="caution">
    <text evidence="3">The sequence shown here is derived from an EMBL/GenBank/DDBJ whole genome shotgun (WGS) entry which is preliminary data.</text>
</comment>
<dbReference type="Pfam" id="PF03432">
    <property type="entry name" value="Relaxase"/>
    <property type="match status" value="1"/>
</dbReference>
<dbReference type="RefSeq" id="WP_172472181.1">
    <property type="nucleotide sequence ID" value="NZ_BLMI01000080.1"/>
</dbReference>
<accession>A0A829Z8M9</accession>
<organism evidence="3 4">
    <name type="scientific">Thomasclavelia cocleata</name>
    <dbReference type="NCBI Taxonomy" id="69824"/>
    <lineage>
        <taxon>Bacteria</taxon>
        <taxon>Bacillati</taxon>
        <taxon>Bacillota</taxon>
        <taxon>Erysipelotrichia</taxon>
        <taxon>Erysipelotrichales</taxon>
        <taxon>Coprobacillaceae</taxon>
        <taxon>Thomasclavelia</taxon>
    </lineage>
</organism>
<gene>
    <name evidence="3" type="ORF">IMSAGC017_00766</name>
</gene>
<evidence type="ECO:0000256" key="1">
    <source>
        <dbReference type="SAM" id="MobiDB-lite"/>
    </source>
</evidence>
<evidence type="ECO:0000259" key="2">
    <source>
        <dbReference type="Pfam" id="PF03432"/>
    </source>
</evidence>
<reference evidence="3 4" key="1">
    <citation type="journal article" date="2020" name="Microbiome">
        <title>Single-cell genomics of uncultured bacteria reveals dietary fiber responders in the mouse gut microbiota.</title>
        <authorList>
            <person name="Chijiiwa R."/>
            <person name="Hosokawa M."/>
            <person name="Kogawa M."/>
            <person name="Nishikawa Y."/>
            <person name="Ide K."/>
            <person name="Sakanashi C."/>
            <person name="Takahashi K."/>
            <person name="Takeyama H."/>
        </authorList>
    </citation>
    <scope>NUCLEOTIDE SEQUENCE [LARGE SCALE GENOMIC DNA]</scope>
    <source>
        <strain evidence="3">IMSAGC_017</strain>
    </source>
</reference>
<name>A0A829Z8M9_9FIRM</name>
<feature type="domain" description="MobA/VirD2-like nuclease" evidence="2">
    <location>
        <begin position="50"/>
        <end position="173"/>
    </location>
</feature>
<evidence type="ECO:0000313" key="3">
    <source>
        <dbReference type="EMBL" id="GFI40731.1"/>
    </source>
</evidence>
<dbReference type="InterPro" id="IPR005094">
    <property type="entry name" value="Endonuclease_MobA/VirD2"/>
</dbReference>